<dbReference type="Pfam" id="PF05845">
    <property type="entry name" value="PhnH"/>
    <property type="match status" value="1"/>
</dbReference>
<evidence type="ECO:0000313" key="2">
    <source>
        <dbReference type="Proteomes" id="UP000029733"/>
    </source>
</evidence>
<protein>
    <recommendedName>
        <fullName evidence="3">Phosphonate C-P lyase system protein PhnH</fullName>
    </recommendedName>
</protein>
<dbReference type="InterPro" id="IPR038058">
    <property type="entry name" value="PhnH-like_sp"/>
</dbReference>
<keyword evidence="2" id="KW-1185">Reference proteome</keyword>
<dbReference type="EMBL" id="JRPR02000001">
    <property type="protein sequence ID" value="TLD97613.1"/>
    <property type="molecule type" value="Genomic_DNA"/>
</dbReference>
<dbReference type="RefSeq" id="WP_034353410.1">
    <property type="nucleotide sequence ID" value="NZ_JRPR02000001.1"/>
</dbReference>
<dbReference type="STRING" id="1677920.LS71_02900"/>
<sequence length="179" mass="20250">MSKDLTYLNRHNFRAICNALAMPGTSHKIQKAFDSYTLAIASTLLYSEVSFINLTDSDFYLLNNICNAKLENIENADYIFTHNIDSNMISSIKKGSFKDPEFSASIIYCYGLNTPLFEYRLKGAGIDGESMQKYPLDNEIIKEILKHNANFPMGFELYCLNTQNGEILALSRTTKLEAV</sequence>
<dbReference type="Gene3D" id="3.40.50.11310">
    <property type="entry name" value="Bacterial phosphonate metabolism protein PhnH"/>
    <property type="match status" value="1"/>
</dbReference>
<gene>
    <name evidence="1" type="ORF">LS71_002395</name>
</gene>
<accession>A0A4U8TCR2</accession>
<evidence type="ECO:0008006" key="3">
    <source>
        <dbReference type="Google" id="ProtNLM"/>
    </source>
</evidence>
<dbReference type="OrthoDB" id="5344122at2"/>
<organism evidence="1 2">
    <name type="scientific">Helicobacter jaachi</name>
    <dbReference type="NCBI Taxonomy" id="1677920"/>
    <lineage>
        <taxon>Bacteria</taxon>
        <taxon>Pseudomonadati</taxon>
        <taxon>Campylobacterota</taxon>
        <taxon>Epsilonproteobacteria</taxon>
        <taxon>Campylobacterales</taxon>
        <taxon>Helicobacteraceae</taxon>
        <taxon>Helicobacter</taxon>
    </lineage>
</organism>
<dbReference type="AlphaFoldDB" id="A0A4U8TCR2"/>
<dbReference type="Proteomes" id="UP000029733">
    <property type="component" value="Unassembled WGS sequence"/>
</dbReference>
<comment type="caution">
    <text evidence="1">The sequence shown here is derived from an EMBL/GenBank/DDBJ whole genome shotgun (WGS) entry which is preliminary data.</text>
</comment>
<reference evidence="1 2" key="1">
    <citation type="journal article" date="2014" name="Genome Announc.">
        <title>Draft genome sequences of eight enterohepatic helicobacter species isolated from both laboratory and wild rodents.</title>
        <authorList>
            <person name="Sheh A."/>
            <person name="Shen Z."/>
            <person name="Fox J.G."/>
        </authorList>
    </citation>
    <scope>NUCLEOTIDE SEQUENCE [LARGE SCALE GENOMIC DNA]</scope>
    <source>
        <strain evidence="1 2">MIT 09-6949</strain>
    </source>
</reference>
<name>A0A4U8TCR2_9HELI</name>
<proteinExistence type="predicted"/>
<dbReference type="GO" id="GO:0019634">
    <property type="term" value="P:organic phosphonate metabolic process"/>
    <property type="evidence" value="ECO:0007669"/>
    <property type="project" value="InterPro"/>
</dbReference>
<dbReference type="SUPFAM" id="SSF159709">
    <property type="entry name" value="PhnH-like"/>
    <property type="match status" value="1"/>
</dbReference>
<dbReference type="InterPro" id="IPR008772">
    <property type="entry name" value="Phosphonate_metab_PhnH"/>
</dbReference>
<evidence type="ECO:0000313" key="1">
    <source>
        <dbReference type="EMBL" id="TLD97613.1"/>
    </source>
</evidence>